<keyword evidence="3" id="KW-1185">Reference proteome</keyword>
<sequence>MEKNKNHDRNKVPLGADCHVFTTHRPTERRRGLRSAPSYLVMSSRVTSLPALTAALKLSAPAVSMATMGTSVQPASFRPWATPQRSPPPPTESSTAPGLAPEPREAATSAIILAWPCLREREREGERGSSLQETGRRGSLCRVCVPEQRVIERRDVEQTTPLDWLVSCDEMGKKGQRRPIPRILKEPEGCVFSIFRYTGVPTRLDMLVLSSSGVFRWKCFGMVL</sequence>
<organism evidence="2 3">
    <name type="scientific">Liparis tanakae</name>
    <name type="common">Tanaka's snailfish</name>
    <dbReference type="NCBI Taxonomy" id="230148"/>
    <lineage>
        <taxon>Eukaryota</taxon>
        <taxon>Metazoa</taxon>
        <taxon>Chordata</taxon>
        <taxon>Craniata</taxon>
        <taxon>Vertebrata</taxon>
        <taxon>Euteleostomi</taxon>
        <taxon>Actinopterygii</taxon>
        <taxon>Neopterygii</taxon>
        <taxon>Teleostei</taxon>
        <taxon>Neoteleostei</taxon>
        <taxon>Acanthomorphata</taxon>
        <taxon>Eupercaria</taxon>
        <taxon>Perciformes</taxon>
        <taxon>Cottioidei</taxon>
        <taxon>Cottales</taxon>
        <taxon>Liparidae</taxon>
        <taxon>Liparis</taxon>
    </lineage>
</organism>
<evidence type="ECO:0000256" key="1">
    <source>
        <dbReference type="SAM" id="MobiDB-lite"/>
    </source>
</evidence>
<reference evidence="2 3" key="1">
    <citation type="submission" date="2019-03" db="EMBL/GenBank/DDBJ databases">
        <title>First draft genome of Liparis tanakae, snailfish: a comprehensive survey of snailfish specific genes.</title>
        <authorList>
            <person name="Kim W."/>
            <person name="Song I."/>
            <person name="Jeong J.-H."/>
            <person name="Kim D."/>
            <person name="Kim S."/>
            <person name="Ryu S."/>
            <person name="Song J.Y."/>
            <person name="Lee S.K."/>
        </authorList>
    </citation>
    <scope>NUCLEOTIDE SEQUENCE [LARGE SCALE GENOMIC DNA]</scope>
    <source>
        <tissue evidence="2">Muscle</tissue>
    </source>
</reference>
<dbReference type="Proteomes" id="UP000314294">
    <property type="component" value="Unassembled WGS sequence"/>
</dbReference>
<feature type="region of interest" description="Disordered" evidence="1">
    <location>
        <begin position="75"/>
        <end position="103"/>
    </location>
</feature>
<dbReference type="EMBL" id="SRLO01000169">
    <property type="protein sequence ID" value="TNN69927.1"/>
    <property type="molecule type" value="Genomic_DNA"/>
</dbReference>
<protein>
    <submittedName>
        <fullName evidence="2">Uncharacterized protein</fullName>
    </submittedName>
</protein>
<name>A0A4Z2HW55_9TELE</name>
<proteinExistence type="predicted"/>
<dbReference type="OrthoDB" id="10636896at2759"/>
<evidence type="ECO:0000313" key="2">
    <source>
        <dbReference type="EMBL" id="TNN69927.1"/>
    </source>
</evidence>
<comment type="caution">
    <text evidence="2">The sequence shown here is derived from an EMBL/GenBank/DDBJ whole genome shotgun (WGS) entry which is preliminary data.</text>
</comment>
<gene>
    <name evidence="2" type="ORF">EYF80_019800</name>
</gene>
<evidence type="ECO:0000313" key="3">
    <source>
        <dbReference type="Proteomes" id="UP000314294"/>
    </source>
</evidence>
<accession>A0A4Z2HW55</accession>
<dbReference type="AlphaFoldDB" id="A0A4Z2HW55"/>